<dbReference type="Gene3D" id="2.40.50.540">
    <property type="match status" value="1"/>
</dbReference>
<dbReference type="eggNOG" id="COG3650">
    <property type="taxonomic scope" value="Bacteria"/>
</dbReference>
<organism evidence="2 3">
    <name type="scientific">Psychromonas ingrahamii (strain DSM 17664 / CCUG 51855 / 37)</name>
    <dbReference type="NCBI Taxonomy" id="357804"/>
    <lineage>
        <taxon>Bacteria</taxon>
        <taxon>Pseudomonadati</taxon>
        <taxon>Pseudomonadota</taxon>
        <taxon>Gammaproteobacteria</taxon>
        <taxon>Alteromonadales</taxon>
        <taxon>Psychromonadaceae</taxon>
        <taxon>Psychromonas</taxon>
    </lineage>
</organism>
<gene>
    <name evidence="2" type="ordered locus">Ping_3292</name>
</gene>
<name>A1SZR4_PSYIN</name>
<dbReference type="KEGG" id="pin:Ping_3292"/>
<evidence type="ECO:0000313" key="3">
    <source>
        <dbReference type="Proteomes" id="UP000000639"/>
    </source>
</evidence>
<accession>A1SZR4</accession>
<evidence type="ECO:0000256" key="1">
    <source>
        <dbReference type="SAM" id="SignalP"/>
    </source>
</evidence>
<keyword evidence="3" id="KW-1185">Reference proteome</keyword>
<evidence type="ECO:0000313" key="2">
    <source>
        <dbReference type="EMBL" id="ABM04979.1"/>
    </source>
</evidence>
<feature type="signal peptide" evidence="1">
    <location>
        <begin position="1"/>
        <end position="25"/>
    </location>
</feature>
<feature type="chain" id="PRO_5002637239" evidence="1">
    <location>
        <begin position="26"/>
        <end position="518"/>
    </location>
</feature>
<sequence>MMTELRFFMRLLSFLLLSISLLFNAACVSKTSTVSTTPEKMPVIKEKFSKILDSNFRGYFSFGDGKGYFTACDSEQDFPVIVNPVLSHIYEQISSAKSTPVYIEFIGEITFPAINTPPSNALMRIDRVQHMALPKASLQCAKATHNFLFKAKGENPYWRLNLDQDRLHFATQAGNRAYQIQNSNFNSTQTSYIKTNNEQGERLSLKIQPDHCYNLKMKEYWGLTANVDSVWGDFSGCGETGWPIDYRDFAGDYLNITPFKKINLTLNSDYSVEYQENIGEKSITKTGFWKSNSPDRVVVMLMQQGLQKIQEELIFNRSGVTLSSTKLNKNNIISRLPPSERVFNKMTSKKISLKNSTTQIEREFTVQHIDPNAEIDKALQKTLNQYFKIHGTNPKNTQFSAVNYDLNGDGLNDAIVLLDWCAKSGCEMLIFERQEDGYRFASRISQVQVPVIVSSSQHYLWQSLLVERDRKWFILDFDGISYPPDTRNLPPVNKLDLATDIILFSQGRPKKWFPIKIQ</sequence>
<dbReference type="STRING" id="357804.Ping_3292"/>
<dbReference type="AlphaFoldDB" id="A1SZR4"/>
<dbReference type="Proteomes" id="UP000000639">
    <property type="component" value="Chromosome"/>
</dbReference>
<protein>
    <submittedName>
        <fullName evidence="2">Uncharacterized protein</fullName>
    </submittedName>
</protein>
<dbReference type="EMBL" id="CP000510">
    <property type="protein sequence ID" value="ABM04979.1"/>
    <property type="molecule type" value="Genomic_DNA"/>
</dbReference>
<dbReference type="HOGENOM" id="CLU_040034_0_0_6"/>
<keyword evidence="1" id="KW-0732">Signal</keyword>
<reference evidence="2 3" key="1">
    <citation type="submission" date="2007-01" db="EMBL/GenBank/DDBJ databases">
        <title>Complete sequence of Psychromonas ingrahamii 37.</title>
        <authorList>
            <consortium name="US DOE Joint Genome Institute"/>
            <person name="Copeland A."/>
            <person name="Lucas S."/>
            <person name="Lapidus A."/>
            <person name="Barry K."/>
            <person name="Detter J.C."/>
            <person name="Glavina del Rio T."/>
            <person name="Hammon N."/>
            <person name="Israni S."/>
            <person name="Dalin E."/>
            <person name="Tice H."/>
            <person name="Pitluck S."/>
            <person name="Thompson L.S."/>
            <person name="Brettin T."/>
            <person name="Bruce D."/>
            <person name="Han C."/>
            <person name="Tapia R."/>
            <person name="Schmutz J."/>
            <person name="Larimer F."/>
            <person name="Land M."/>
            <person name="Hauser L."/>
            <person name="Kyrpides N."/>
            <person name="Ivanova N."/>
            <person name="Staley J."/>
            <person name="Richardson P."/>
        </authorList>
    </citation>
    <scope>NUCLEOTIDE SEQUENCE [LARGE SCALE GENOMIC DNA]</scope>
    <source>
        <strain evidence="2 3">37</strain>
    </source>
</reference>
<dbReference type="InterPro" id="IPR038139">
    <property type="entry name" value="NlpE_C_sf"/>
</dbReference>
<proteinExistence type="predicted"/>